<dbReference type="Proteomes" id="UP000295578">
    <property type="component" value="Unassembled WGS sequence"/>
</dbReference>
<keyword evidence="4" id="KW-0378">Hydrolase</keyword>
<feature type="compositionally biased region" description="Low complexity" evidence="1">
    <location>
        <begin position="18"/>
        <end position="30"/>
    </location>
</feature>
<dbReference type="AlphaFoldDB" id="A0A4R5ABE4"/>
<protein>
    <submittedName>
        <fullName evidence="4">Alpha/beta fold hydrolase</fullName>
    </submittedName>
</protein>
<evidence type="ECO:0000259" key="3">
    <source>
        <dbReference type="Pfam" id="PF00326"/>
    </source>
</evidence>
<gene>
    <name evidence="4" type="ORF">E1293_36795</name>
</gene>
<dbReference type="InterPro" id="IPR029058">
    <property type="entry name" value="AB_hydrolase_fold"/>
</dbReference>
<dbReference type="GO" id="GO:0006508">
    <property type="term" value="P:proteolysis"/>
    <property type="evidence" value="ECO:0007669"/>
    <property type="project" value="InterPro"/>
</dbReference>
<name>A0A4R5ABE4_9ACTN</name>
<accession>A0A4R5ABE4</accession>
<proteinExistence type="predicted"/>
<keyword evidence="2" id="KW-0812">Transmembrane</keyword>
<evidence type="ECO:0000256" key="1">
    <source>
        <dbReference type="SAM" id="MobiDB-lite"/>
    </source>
</evidence>
<feature type="transmembrane region" description="Helical" evidence="2">
    <location>
        <begin position="43"/>
        <end position="66"/>
    </location>
</feature>
<dbReference type="EMBL" id="SMKY01000266">
    <property type="protein sequence ID" value="TDD68560.1"/>
    <property type="molecule type" value="Genomic_DNA"/>
</dbReference>
<organism evidence="4 5">
    <name type="scientific">Actinomadura darangshiensis</name>
    <dbReference type="NCBI Taxonomy" id="705336"/>
    <lineage>
        <taxon>Bacteria</taxon>
        <taxon>Bacillati</taxon>
        <taxon>Actinomycetota</taxon>
        <taxon>Actinomycetes</taxon>
        <taxon>Streptosporangiales</taxon>
        <taxon>Thermomonosporaceae</taxon>
        <taxon>Actinomadura</taxon>
    </lineage>
</organism>
<dbReference type="OrthoDB" id="8111537at2"/>
<dbReference type="Gene3D" id="3.40.50.1820">
    <property type="entry name" value="alpha/beta hydrolase"/>
    <property type="match status" value="1"/>
</dbReference>
<evidence type="ECO:0000313" key="4">
    <source>
        <dbReference type="EMBL" id="TDD68560.1"/>
    </source>
</evidence>
<dbReference type="InterPro" id="IPR001375">
    <property type="entry name" value="Peptidase_S9_cat"/>
</dbReference>
<evidence type="ECO:0000256" key="2">
    <source>
        <dbReference type="SAM" id="Phobius"/>
    </source>
</evidence>
<keyword evidence="2" id="KW-0472">Membrane</keyword>
<comment type="caution">
    <text evidence="4">The sequence shown here is derived from an EMBL/GenBank/DDBJ whole genome shotgun (WGS) entry which is preliminary data.</text>
</comment>
<feature type="region of interest" description="Disordered" evidence="1">
    <location>
        <begin position="18"/>
        <end position="39"/>
    </location>
</feature>
<reference evidence="4 5" key="1">
    <citation type="submission" date="2019-03" db="EMBL/GenBank/DDBJ databases">
        <title>Draft genome sequences of novel Actinobacteria.</title>
        <authorList>
            <person name="Sahin N."/>
            <person name="Ay H."/>
            <person name="Saygin H."/>
        </authorList>
    </citation>
    <scope>NUCLEOTIDE SEQUENCE [LARGE SCALE GENOMIC DNA]</scope>
    <source>
        <strain evidence="4 5">DSM 45941</strain>
    </source>
</reference>
<keyword evidence="2" id="KW-1133">Transmembrane helix</keyword>
<dbReference type="Pfam" id="PF00326">
    <property type="entry name" value="Peptidase_S9"/>
    <property type="match status" value="1"/>
</dbReference>
<dbReference type="SUPFAM" id="SSF53474">
    <property type="entry name" value="alpha/beta-Hydrolases"/>
    <property type="match status" value="1"/>
</dbReference>
<keyword evidence="5" id="KW-1185">Reference proteome</keyword>
<dbReference type="GO" id="GO:0008236">
    <property type="term" value="F:serine-type peptidase activity"/>
    <property type="evidence" value="ECO:0007669"/>
    <property type="project" value="InterPro"/>
</dbReference>
<sequence length="405" mass="43981">MTTDPQLIRDANFDVVSTAAPESSAPASPETPRHRRRPRPRRLMAAALAVTVLLCAVVGGIGWYFAGVAIEVDHSAEYPLTIEDVGNGTVTLSREPISERSGTWALVWENGRALLGPVVGGDDSHVVRKVSSMVEGTLEKDTPATVDHWVYDGDPKTALGLPFQDVTYPSKVGPMPAWLLPGTSSKGTWVIGIHGRNADKAETFRAMRAVHGLGLPMMSIAYRNDVGAPPSDDRKNHLGDTEWQDVVSAMGYARAHGATGVVLYGWSMGGAMVMTTLRKDPSFVRGVVLDSPVMDWSATLDKQGDARHLPRFMTGVAKHVLQWRIGIELSDFDQRPYAPHLRTPTLLFTTRDDATVANRPAFAFARTAPPGMVTHITTPGDHTEAWNIDPAAYERSLTAFLKKVG</sequence>
<evidence type="ECO:0000313" key="5">
    <source>
        <dbReference type="Proteomes" id="UP000295578"/>
    </source>
</evidence>
<feature type="domain" description="Peptidase S9 prolyl oligopeptidase catalytic" evidence="3">
    <location>
        <begin position="234"/>
        <end position="365"/>
    </location>
</feature>